<dbReference type="Pfam" id="PF14052">
    <property type="entry name" value="Caps_assemb_Wzi"/>
    <property type="match status" value="1"/>
</dbReference>
<dbReference type="InterPro" id="IPR026950">
    <property type="entry name" value="Caps_assemb_Wzi"/>
</dbReference>
<sequence>MMALAAPWVGPGDARARYEAVKSADRGASDRTFTTWPVMWPNIEKKAGYLNFEYDKTGAPDSRAEMTIAGQTETPFVSGFEPVLSGDGRVAFTAQWQWDRWAVGVSGSGIADEDDNQSVRADGSYVATTLGNWVLGAGQIDRWWGPGWHSSLILSNNARPIPAFFINRSDARAPSSDWLSWIGSWDFTMMAGQLEGRRAQPDAKYLGMRLTFRPVSGLDIGLSRAIIFGGRHRPESGSVTFDALIGRDNSQDGADQDPGNQIAAVDVRYGWEAFGQTVGLYAQMAGEDEAGAFPARKSWLFGVDATSQWFGAEQQWYAEYVNTVADDLFGDALPNVTYEHFQYRSGYNHFGRAIGSSFGGDSKALTLGGYHFLPGGEEVSATVSLADINVDGSARVVTPGNEIFYFVPQSRTKTTIVGLGYATHLFNGWLQLRAQLQDKEIEFVSGARDRWSLGGQWTYRF</sequence>
<organism evidence="1 2">
    <name type="scientific">Marinobacter adhaerens (strain DSM 23420 / HP15)</name>
    <dbReference type="NCBI Taxonomy" id="225937"/>
    <lineage>
        <taxon>Bacteria</taxon>
        <taxon>Pseudomonadati</taxon>
        <taxon>Pseudomonadota</taxon>
        <taxon>Gammaproteobacteria</taxon>
        <taxon>Pseudomonadales</taxon>
        <taxon>Marinobacteraceae</taxon>
        <taxon>Marinobacter</taxon>
    </lineage>
</organism>
<protein>
    <recommendedName>
        <fullName evidence="3">Capsule assembly Wzi family protein</fullName>
    </recommendedName>
</protein>
<name>E4PS05_MARAH</name>
<dbReference type="EMBL" id="CP001980">
    <property type="protein sequence ID" value="ADQ00040.1"/>
    <property type="molecule type" value="Genomic_DNA"/>
</dbReference>
<geneLocation type="plasmid" evidence="1 2">
    <name>pHP-187</name>
</geneLocation>
<dbReference type="AlphaFoldDB" id="E4PS05"/>
<dbReference type="HOGENOM" id="CLU_042404_0_0_6"/>
<keyword evidence="1" id="KW-0614">Plasmid</keyword>
<accession>E4PS05</accession>
<dbReference type="PATRIC" id="fig|225937.3.peg.4274"/>
<reference evidence="2" key="2">
    <citation type="submission" date="2010-02" db="EMBL/GenBank/DDBJ databases">
        <title>Complete genome sequence of Marinobacter adhaerens type strain (HP15).</title>
        <authorList>
            <person name="Gaerdes A.A.M."/>
            <person name="Kaeppel E."/>
            <person name="Shezad A."/>
            <person name="Seebah S."/>
            <person name="Teeling H."/>
            <person name="Yarza P."/>
            <person name="Gloeckner F.O."/>
            <person name="Ullrich M.S."/>
        </authorList>
    </citation>
    <scope>NUCLEOTIDE SEQUENCE [LARGE SCALE GENOMIC DNA]</scope>
    <source>
        <strain evidence="2">DSM 23420 / HP15</strain>
        <plasmid evidence="2">Plasmid pHP-187</plasmid>
    </source>
</reference>
<reference evidence="1 2" key="1">
    <citation type="journal article" date="2010" name="Stand. Genomic Sci.">
        <title>Complete genome sequence of Marinobacter adhaerens type strain (HP15), a diatom-interacting marine microorganism.</title>
        <authorList>
            <person name="Gardes A."/>
            <person name="Kaeppel E."/>
            <person name="Shehzad A."/>
            <person name="Seebah S."/>
            <person name="Teeling H."/>
            <person name="Yarza P."/>
            <person name="Glockner F.O."/>
            <person name="Grossart H.P."/>
            <person name="Ullrich M.S."/>
        </authorList>
    </citation>
    <scope>NUCLEOTIDE SEQUENCE [LARGE SCALE GENOMIC DNA]</scope>
    <source>
        <strain evidence="2">DSM 23420 / HP15</strain>
        <plasmid evidence="2">Plasmid pHP-187</plasmid>
    </source>
</reference>
<evidence type="ECO:0000313" key="2">
    <source>
        <dbReference type="Proteomes" id="UP000007077"/>
    </source>
</evidence>
<dbReference type="InterPro" id="IPR038636">
    <property type="entry name" value="Wzi_sf"/>
</dbReference>
<dbReference type="KEGG" id="mad:HP15_p187g43"/>
<gene>
    <name evidence="1" type="ordered locus">HP15_p187g43</name>
</gene>
<dbReference type="Proteomes" id="UP000007077">
    <property type="component" value="Plasmid pHP-187"/>
</dbReference>
<evidence type="ECO:0000313" key="1">
    <source>
        <dbReference type="EMBL" id="ADQ00040.1"/>
    </source>
</evidence>
<proteinExistence type="predicted"/>
<evidence type="ECO:0008006" key="3">
    <source>
        <dbReference type="Google" id="ProtNLM"/>
    </source>
</evidence>
<dbReference type="Gene3D" id="2.40.160.130">
    <property type="entry name" value="Capsule assembly protein Wzi"/>
    <property type="match status" value="1"/>
</dbReference>